<name>A0A811PHS8_9POAL</name>
<protein>
    <recommendedName>
        <fullName evidence="4">Retrotransposon Copia-like N-terminal domain-containing protein</fullName>
    </recommendedName>
</protein>
<keyword evidence="3" id="KW-1185">Reference proteome</keyword>
<dbReference type="PANTHER" id="PTHR47481">
    <property type="match status" value="1"/>
</dbReference>
<comment type="caution">
    <text evidence="2">The sequence shown here is derived from an EMBL/GenBank/DDBJ whole genome shotgun (WGS) entry which is preliminary data.</text>
</comment>
<gene>
    <name evidence="2" type="ORF">NCGR_LOCUS26314</name>
</gene>
<feature type="compositionally biased region" description="Low complexity" evidence="1">
    <location>
        <begin position="269"/>
        <end position="278"/>
    </location>
</feature>
<dbReference type="Pfam" id="PF14223">
    <property type="entry name" value="Retrotran_gag_2"/>
    <property type="match status" value="1"/>
</dbReference>
<evidence type="ECO:0000256" key="1">
    <source>
        <dbReference type="SAM" id="MobiDB-lite"/>
    </source>
</evidence>
<accession>A0A811PHS8</accession>
<dbReference type="Proteomes" id="UP000604825">
    <property type="component" value="Unassembled WGS sequence"/>
</dbReference>
<dbReference type="OrthoDB" id="695502at2759"/>
<evidence type="ECO:0008006" key="4">
    <source>
        <dbReference type="Google" id="ProtNLM"/>
    </source>
</evidence>
<dbReference type="PANTHER" id="PTHR47481:SF41">
    <property type="entry name" value="COPIA-LIKE POLYPROTEIN_RETROTRANSPOSON"/>
    <property type="match status" value="1"/>
</dbReference>
<evidence type="ECO:0000313" key="3">
    <source>
        <dbReference type="Proteomes" id="UP000604825"/>
    </source>
</evidence>
<evidence type="ECO:0000313" key="2">
    <source>
        <dbReference type="EMBL" id="CAD6239340.1"/>
    </source>
</evidence>
<proteinExistence type="predicted"/>
<feature type="region of interest" description="Disordered" evidence="1">
    <location>
        <begin position="220"/>
        <end position="287"/>
    </location>
</feature>
<dbReference type="AlphaFoldDB" id="A0A811PHS8"/>
<dbReference type="EMBL" id="CAJGYO010000006">
    <property type="protein sequence ID" value="CAD6239340.1"/>
    <property type="molecule type" value="Genomic_DNA"/>
</dbReference>
<feature type="compositionally biased region" description="Low complexity" evidence="1">
    <location>
        <begin position="247"/>
        <end position="259"/>
    </location>
</feature>
<sequence length="344" mass="36868">MADEIVPDPTAALAAALAVVLPAAAPSNPAASLATINIKTHLPITLELHPPNYRAWRELFTTLLGKFGAGHHIDGTPVPDPVTPVWTTTDFSVRSLLYSSISPKLMNKVMTPAANARTIWLAIEAQFQNNKSSRALALEADFRNLAQGNLSFSDYSERLKSYADGLADLGFPVNEPTLVLTLIRGLSPTLRHMGTLIKSRDPLPTFSTACSMLELEEADLKTPQPGEQTALVMAPQPPAPQPPASPSVPQQFSSAPRNNNKNRYKNKNRNSAPSSGRSGAPGGSGGFGGFRPFLNPYTGTFQMWPMQPTQGVLGPRPGVPHQAMFAGAPPGFPIVKALRYPFSD</sequence>
<reference evidence="2" key="1">
    <citation type="submission" date="2020-10" db="EMBL/GenBank/DDBJ databases">
        <authorList>
            <person name="Han B."/>
            <person name="Lu T."/>
            <person name="Zhao Q."/>
            <person name="Huang X."/>
            <person name="Zhao Y."/>
        </authorList>
    </citation>
    <scope>NUCLEOTIDE SEQUENCE</scope>
</reference>
<feature type="compositionally biased region" description="Pro residues" evidence="1">
    <location>
        <begin position="235"/>
        <end position="246"/>
    </location>
</feature>
<organism evidence="2 3">
    <name type="scientific">Miscanthus lutarioriparius</name>
    <dbReference type="NCBI Taxonomy" id="422564"/>
    <lineage>
        <taxon>Eukaryota</taxon>
        <taxon>Viridiplantae</taxon>
        <taxon>Streptophyta</taxon>
        <taxon>Embryophyta</taxon>
        <taxon>Tracheophyta</taxon>
        <taxon>Spermatophyta</taxon>
        <taxon>Magnoliopsida</taxon>
        <taxon>Liliopsida</taxon>
        <taxon>Poales</taxon>
        <taxon>Poaceae</taxon>
        <taxon>PACMAD clade</taxon>
        <taxon>Panicoideae</taxon>
        <taxon>Andropogonodae</taxon>
        <taxon>Andropogoneae</taxon>
        <taxon>Saccharinae</taxon>
        <taxon>Miscanthus</taxon>
    </lineage>
</organism>